<evidence type="ECO:0000313" key="2">
    <source>
        <dbReference type="Proteomes" id="UP000640583"/>
    </source>
</evidence>
<sequence>MKQVPKPTTDDALIQEFLNKGGTVKQGKTKPLPADLGISKNTWGVKLSKEEKASRDAK</sequence>
<protein>
    <submittedName>
        <fullName evidence="1">Uncharacterized protein</fullName>
    </submittedName>
</protein>
<comment type="caution">
    <text evidence="1">The sequence shown here is derived from an EMBL/GenBank/DDBJ whole genome shotgun (WGS) entry which is preliminary data.</text>
</comment>
<gene>
    <name evidence="1" type="ORF">H1D41_03400</name>
</gene>
<dbReference type="EMBL" id="JADCKQ010000002">
    <property type="protein sequence ID" value="MBI1492677.1"/>
    <property type="molecule type" value="Genomic_DNA"/>
</dbReference>
<dbReference type="RefSeq" id="WP_198645424.1">
    <property type="nucleotide sequence ID" value="NZ_JADCKQ010000002.1"/>
</dbReference>
<reference evidence="1" key="1">
    <citation type="submission" date="2020-10" db="EMBL/GenBank/DDBJ databases">
        <title>Paenihalocynthiibacter styelae gen. nov., sp. nov., isolated from stalked sea squirt Styela clava.</title>
        <authorList>
            <person name="Kim Y.-O."/>
            <person name="Yoon J.-H."/>
        </authorList>
    </citation>
    <scope>NUCLEOTIDE SEQUENCE</scope>
    <source>
        <strain evidence="1">MYP1-1</strain>
    </source>
</reference>
<proteinExistence type="predicted"/>
<dbReference type="Proteomes" id="UP000640583">
    <property type="component" value="Unassembled WGS sequence"/>
</dbReference>
<accession>A0A8J7LPD8</accession>
<evidence type="ECO:0000313" key="1">
    <source>
        <dbReference type="EMBL" id="MBI1492677.1"/>
    </source>
</evidence>
<dbReference type="AlphaFoldDB" id="A0A8J7LPD8"/>
<name>A0A8J7LPD8_9RHOB</name>
<organism evidence="1 2">
    <name type="scientific">Halocynthiibacter styelae</name>
    <dbReference type="NCBI Taxonomy" id="2761955"/>
    <lineage>
        <taxon>Bacteria</taxon>
        <taxon>Pseudomonadati</taxon>
        <taxon>Pseudomonadota</taxon>
        <taxon>Alphaproteobacteria</taxon>
        <taxon>Rhodobacterales</taxon>
        <taxon>Paracoccaceae</taxon>
        <taxon>Halocynthiibacter</taxon>
    </lineage>
</organism>
<keyword evidence="2" id="KW-1185">Reference proteome</keyword>